<dbReference type="GO" id="GO:0005886">
    <property type="term" value="C:plasma membrane"/>
    <property type="evidence" value="ECO:0007669"/>
    <property type="project" value="UniProtKB-SubCell"/>
</dbReference>
<proteinExistence type="predicted"/>
<sequence length="197" mass="21998">MPEKEESFELYRYWQILWRHKWVVLLAIIVVFAGTVIFTSRQSPVYSASSKVLISPPAYLYPYSGTGQLLASQGLPYSQDLPYYINYLENYRVWMTGADMMDKIREEVSSLYPGSEEMSFSMSVSTIPDTSIFNIAIEAGDPELAKVAANASALVLMQENERTFAIGLETASELIGKQILGPLEELDRLRGGSESSG</sequence>
<feature type="domain" description="Polysaccharide chain length determinant N-terminal" evidence="7">
    <location>
        <begin position="7"/>
        <end position="88"/>
    </location>
</feature>
<dbReference type="PANTHER" id="PTHR32309">
    <property type="entry name" value="TYROSINE-PROTEIN KINASE"/>
    <property type="match status" value="1"/>
</dbReference>
<feature type="transmembrane region" description="Helical" evidence="6">
    <location>
        <begin position="20"/>
        <end position="39"/>
    </location>
</feature>
<evidence type="ECO:0000256" key="4">
    <source>
        <dbReference type="ARBA" id="ARBA00022989"/>
    </source>
</evidence>
<dbReference type="GO" id="GO:0004713">
    <property type="term" value="F:protein tyrosine kinase activity"/>
    <property type="evidence" value="ECO:0007669"/>
    <property type="project" value="TreeGrafter"/>
</dbReference>
<organism evidence="8">
    <name type="scientific">marine sediment metagenome</name>
    <dbReference type="NCBI Taxonomy" id="412755"/>
    <lineage>
        <taxon>unclassified sequences</taxon>
        <taxon>metagenomes</taxon>
        <taxon>ecological metagenomes</taxon>
    </lineage>
</organism>
<dbReference type="AlphaFoldDB" id="A0A0F9HM26"/>
<dbReference type="InterPro" id="IPR050445">
    <property type="entry name" value="Bact_polysacc_biosynth/exp"/>
</dbReference>
<dbReference type="PANTHER" id="PTHR32309:SF13">
    <property type="entry name" value="FERRIC ENTEROBACTIN TRANSPORT PROTEIN FEPE"/>
    <property type="match status" value="1"/>
</dbReference>
<keyword evidence="4 6" id="KW-1133">Transmembrane helix</keyword>
<evidence type="ECO:0000259" key="7">
    <source>
        <dbReference type="Pfam" id="PF02706"/>
    </source>
</evidence>
<feature type="non-terminal residue" evidence="8">
    <location>
        <position position="197"/>
    </location>
</feature>
<evidence type="ECO:0000256" key="6">
    <source>
        <dbReference type="SAM" id="Phobius"/>
    </source>
</evidence>
<accession>A0A0F9HM26</accession>
<keyword evidence="2" id="KW-1003">Cell membrane</keyword>
<name>A0A0F9HM26_9ZZZZ</name>
<protein>
    <recommendedName>
        <fullName evidence="7">Polysaccharide chain length determinant N-terminal domain-containing protein</fullName>
    </recommendedName>
</protein>
<reference evidence="8" key="1">
    <citation type="journal article" date="2015" name="Nature">
        <title>Complex archaea that bridge the gap between prokaryotes and eukaryotes.</title>
        <authorList>
            <person name="Spang A."/>
            <person name="Saw J.H."/>
            <person name="Jorgensen S.L."/>
            <person name="Zaremba-Niedzwiedzka K."/>
            <person name="Martijn J."/>
            <person name="Lind A.E."/>
            <person name="van Eijk R."/>
            <person name="Schleper C."/>
            <person name="Guy L."/>
            <person name="Ettema T.J."/>
        </authorList>
    </citation>
    <scope>NUCLEOTIDE SEQUENCE</scope>
</reference>
<dbReference type="EMBL" id="LAZR01024119">
    <property type="protein sequence ID" value="KKL76217.1"/>
    <property type="molecule type" value="Genomic_DNA"/>
</dbReference>
<dbReference type="Pfam" id="PF02706">
    <property type="entry name" value="Wzz"/>
    <property type="match status" value="1"/>
</dbReference>
<evidence type="ECO:0000313" key="8">
    <source>
        <dbReference type="EMBL" id="KKL76217.1"/>
    </source>
</evidence>
<gene>
    <name evidence="8" type="ORF">LCGC14_2047080</name>
</gene>
<evidence type="ECO:0000256" key="1">
    <source>
        <dbReference type="ARBA" id="ARBA00004651"/>
    </source>
</evidence>
<comment type="subcellular location">
    <subcellularLocation>
        <location evidence="1">Cell membrane</location>
        <topology evidence="1">Multi-pass membrane protein</topology>
    </subcellularLocation>
</comment>
<evidence type="ECO:0000256" key="2">
    <source>
        <dbReference type="ARBA" id="ARBA00022475"/>
    </source>
</evidence>
<keyword evidence="3 6" id="KW-0812">Transmembrane</keyword>
<comment type="caution">
    <text evidence="8">The sequence shown here is derived from an EMBL/GenBank/DDBJ whole genome shotgun (WGS) entry which is preliminary data.</text>
</comment>
<evidence type="ECO:0000256" key="3">
    <source>
        <dbReference type="ARBA" id="ARBA00022692"/>
    </source>
</evidence>
<dbReference type="InterPro" id="IPR003856">
    <property type="entry name" value="LPS_length_determ_N"/>
</dbReference>
<evidence type="ECO:0000256" key="5">
    <source>
        <dbReference type="ARBA" id="ARBA00023136"/>
    </source>
</evidence>
<keyword evidence="5 6" id="KW-0472">Membrane</keyword>